<gene>
    <name evidence="1" type="ORF">CFC21_108351</name>
</gene>
<dbReference type="AlphaFoldDB" id="A0A9R1MI15"/>
<feature type="non-terminal residue" evidence="1">
    <location>
        <position position="1"/>
    </location>
</feature>
<proteinExistence type="predicted"/>
<protein>
    <submittedName>
        <fullName evidence="1">Uncharacterized protein</fullName>
    </submittedName>
</protein>
<organism evidence="1">
    <name type="scientific">Triticum aestivum</name>
    <name type="common">Wheat</name>
    <dbReference type="NCBI Taxonomy" id="4565"/>
    <lineage>
        <taxon>Eukaryota</taxon>
        <taxon>Viridiplantae</taxon>
        <taxon>Streptophyta</taxon>
        <taxon>Embryophyta</taxon>
        <taxon>Tracheophyta</taxon>
        <taxon>Spermatophyta</taxon>
        <taxon>Magnoliopsida</taxon>
        <taxon>Liliopsida</taxon>
        <taxon>Poales</taxon>
        <taxon>Poaceae</taxon>
        <taxon>BOP clade</taxon>
        <taxon>Pooideae</taxon>
        <taxon>Triticodae</taxon>
        <taxon>Triticeae</taxon>
        <taxon>Triticinae</taxon>
        <taxon>Triticum</taxon>
    </lineage>
</organism>
<sequence>PRLFIGLAAAKRAPDGAGESER</sequence>
<reference evidence="1" key="1">
    <citation type="journal article" date="2017" name="Gigascience">
        <title>The first near-complete assembly of the hexaploid bread wheat genome, Triticum aestivum.</title>
        <authorList>
            <person name="Zimin A.V."/>
            <person name="Puiu D."/>
            <person name="Hall R."/>
            <person name="Kingan S."/>
            <person name="Clavijo B.J."/>
            <person name="Salzberg S.L."/>
        </authorList>
    </citation>
    <scope>NUCLEOTIDE SEQUENCE</scope>
    <source>
        <tissue evidence="1">Leaf</tissue>
    </source>
</reference>
<reference evidence="1" key="2">
    <citation type="submission" date="2020-03" db="EMBL/GenBank/DDBJ databases">
        <title>The second near-complete assembly of the hexaploid bread wheat (Triticum aestivum) genome.</title>
        <authorList>
            <person name="Zimin A.V."/>
            <person name="Puiu D."/>
            <person name="Shumante A."/>
            <person name="Alonge M."/>
            <person name="Salzberg S.L."/>
        </authorList>
    </citation>
    <scope>NUCLEOTIDE SEQUENCE</scope>
    <source>
        <tissue evidence="1">Leaf</tissue>
    </source>
</reference>
<feature type="non-terminal residue" evidence="1">
    <location>
        <position position="22"/>
    </location>
</feature>
<dbReference type="EMBL" id="CM022231">
    <property type="protein sequence ID" value="KAF7107767.1"/>
    <property type="molecule type" value="Genomic_DNA"/>
</dbReference>
<dbReference type="Proteomes" id="UP000815260">
    <property type="component" value="Chromosome 7D"/>
</dbReference>
<comment type="caution">
    <text evidence="1">The sequence shown here is derived from an EMBL/GenBank/DDBJ whole genome shotgun (WGS) entry which is preliminary data.</text>
</comment>
<name>A0A9R1MI15_WHEAT</name>
<accession>A0A9R1MI15</accession>
<evidence type="ECO:0000313" key="1">
    <source>
        <dbReference type="EMBL" id="KAF7107767.1"/>
    </source>
</evidence>